<dbReference type="InterPro" id="IPR029054">
    <property type="entry name" value="dUTPase-like"/>
</dbReference>
<protein>
    <recommendedName>
        <fullName evidence="2">dUTP diphosphatase</fullName>
        <ecNumber evidence="2">3.6.1.23</ecNumber>
    </recommendedName>
</protein>
<dbReference type="Proteomes" id="UP000176651">
    <property type="component" value="Unassembled WGS sequence"/>
</dbReference>
<evidence type="ECO:0000256" key="4">
    <source>
        <dbReference type="ARBA" id="ARBA00023080"/>
    </source>
</evidence>
<dbReference type="EMBL" id="META01000003">
    <property type="protein sequence ID" value="OGB74363.1"/>
    <property type="molecule type" value="Genomic_DNA"/>
</dbReference>
<dbReference type="EC" id="3.6.1.23" evidence="2"/>
<evidence type="ECO:0000256" key="3">
    <source>
        <dbReference type="ARBA" id="ARBA00022801"/>
    </source>
</evidence>
<proteinExistence type="inferred from homology"/>
<dbReference type="PANTHER" id="PTHR11241:SF0">
    <property type="entry name" value="DEOXYURIDINE 5'-TRIPHOSPHATE NUCLEOTIDOHYDROLASE"/>
    <property type="match status" value="1"/>
</dbReference>
<dbReference type="STRING" id="1798535.A2V68_01295"/>
<dbReference type="GO" id="GO:0046081">
    <property type="term" value="P:dUTP catabolic process"/>
    <property type="evidence" value="ECO:0007669"/>
    <property type="project" value="InterPro"/>
</dbReference>
<dbReference type="Gene3D" id="2.70.40.10">
    <property type="match status" value="1"/>
</dbReference>
<gene>
    <name evidence="7" type="ORF">A2V68_01295</name>
</gene>
<keyword evidence="3" id="KW-0378">Hydrolase</keyword>
<dbReference type="AlphaFoldDB" id="A0A1F4NS95"/>
<dbReference type="InterPro" id="IPR008181">
    <property type="entry name" value="dUTPase"/>
</dbReference>
<feature type="domain" description="dUTPase-like" evidence="6">
    <location>
        <begin position="13"/>
        <end position="142"/>
    </location>
</feature>
<comment type="catalytic activity">
    <reaction evidence="5">
        <text>dUTP + H2O = dUMP + diphosphate + H(+)</text>
        <dbReference type="Rhea" id="RHEA:10248"/>
        <dbReference type="ChEBI" id="CHEBI:15377"/>
        <dbReference type="ChEBI" id="CHEBI:15378"/>
        <dbReference type="ChEBI" id="CHEBI:33019"/>
        <dbReference type="ChEBI" id="CHEBI:61555"/>
        <dbReference type="ChEBI" id="CHEBI:246422"/>
        <dbReference type="EC" id="3.6.1.23"/>
    </reaction>
</comment>
<dbReference type="CDD" id="cd07557">
    <property type="entry name" value="trimeric_dUTPase"/>
    <property type="match status" value="1"/>
</dbReference>
<dbReference type="GO" id="GO:0004170">
    <property type="term" value="F:dUTP diphosphatase activity"/>
    <property type="evidence" value="ECO:0007669"/>
    <property type="project" value="UniProtKB-EC"/>
</dbReference>
<keyword evidence="4" id="KW-0546">Nucleotide metabolism</keyword>
<dbReference type="InterPro" id="IPR036157">
    <property type="entry name" value="dUTPase-like_sf"/>
</dbReference>
<evidence type="ECO:0000256" key="2">
    <source>
        <dbReference type="ARBA" id="ARBA00012379"/>
    </source>
</evidence>
<dbReference type="SUPFAM" id="SSF51283">
    <property type="entry name" value="dUTPase-like"/>
    <property type="match status" value="1"/>
</dbReference>
<evidence type="ECO:0000256" key="5">
    <source>
        <dbReference type="ARBA" id="ARBA00047686"/>
    </source>
</evidence>
<dbReference type="GO" id="GO:0006226">
    <property type="term" value="P:dUMP biosynthetic process"/>
    <property type="evidence" value="ECO:0007669"/>
    <property type="project" value="InterPro"/>
</dbReference>
<evidence type="ECO:0000259" key="6">
    <source>
        <dbReference type="Pfam" id="PF00692"/>
    </source>
</evidence>
<evidence type="ECO:0000256" key="1">
    <source>
        <dbReference type="ARBA" id="ARBA00006581"/>
    </source>
</evidence>
<dbReference type="GO" id="GO:0000287">
    <property type="term" value="F:magnesium ion binding"/>
    <property type="evidence" value="ECO:0007669"/>
    <property type="project" value="InterPro"/>
</dbReference>
<organism evidence="7 8">
    <name type="scientific">candidate division Kazan bacterium RBG_13_50_9</name>
    <dbReference type="NCBI Taxonomy" id="1798535"/>
    <lineage>
        <taxon>Bacteria</taxon>
        <taxon>Bacteria division Kazan-3B-28</taxon>
    </lineage>
</organism>
<name>A0A1F4NS95_UNCK3</name>
<dbReference type="Pfam" id="PF00692">
    <property type="entry name" value="dUTPase"/>
    <property type="match status" value="1"/>
</dbReference>
<reference evidence="7 8" key="1">
    <citation type="journal article" date="2016" name="Nat. Commun.">
        <title>Thousands of microbial genomes shed light on interconnected biogeochemical processes in an aquifer system.</title>
        <authorList>
            <person name="Anantharaman K."/>
            <person name="Brown C.T."/>
            <person name="Hug L.A."/>
            <person name="Sharon I."/>
            <person name="Castelle C.J."/>
            <person name="Probst A.J."/>
            <person name="Thomas B.C."/>
            <person name="Singh A."/>
            <person name="Wilkins M.J."/>
            <person name="Karaoz U."/>
            <person name="Brodie E.L."/>
            <person name="Williams K.H."/>
            <person name="Hubbard S.S."/>
            <person name="Banfield J.F."/>
        </authorList>
    </citation>
    <scope>NUCLEOTIDE SEQUENCE [LARGE SCALE GENOMIC DNA]</scope>
</reference>
<comment type="similarity">
    <text evidence="1">Belongs to the dUTPase family.</text>
</comment>
<accession>A0A1F4NS95</accession>
<dbReference type="InterPro" id="IPR033704">
    <property type="entry name" value="dUTPase_trimeric"/>
</dbReference>
<comment type="caution">
    <text evidence="7">The sequence shown here is derived from an EMBL/GenBank/DDBJ whole genome shotgun (WGS) entry which is preliminary data.</text>
</comment>
<evidence type="ECO:0000313" key="8">
    <source>
        <dbReference type="Proteomes" id="UP000176651"/>
    </source>
</evidence>
<dbReference type="PANTHER" id="PTHR11241">
    <property type="entry name" value="DEOXYURIDINE 5'-TRIPHOSPHATE NUCLEOTIDOHYDROLASE"/>
    <property type="match status" value="1"/>
</dbReference>
<sequence>MQVKIKRIDRALPLPVYKTDGSVCFDLVAREDVVVNPGELARIRLNLVVETPPGYMLMLVPRSSLPAKKQGLIYPHGVGVIDQDYRGPEDELMLQVKNVGAQPVAIARGEAIAQAGFVKIDRAELIEIEELTSVSRGGFGSTDAE</sequence>
<evidence type="ECO:0000313" key="7">
    <source>
        <dbReference type="EMBL" id="OGB74363.1"/>
    </source>
</evidence>